<dbReference type="AlphaFoldDB" id="A0A0A1X0P7"/>
<evidence type="ECO:0000313" key="2">
    <source>
        <dbReference type="EMBL" id="JAD04899.1"/>
    </source>
</evidence>
<gene>
    <name evidence="2" type="primary">arc_0</name>
    <name evidence="2" type="ORF">g.2667</name>
</gene>
<sequence length="149" mass="16876">MVKKLIIFGLITVVCQAACAPGTTNPDLSVDDASFTIFVDAGKEIEKLINLVKVTESRQITIEDMLQKTSEENKRLDGKLSDLSKKICTLSEKLDKLEKLSKKQRKSSNMQRSLPVTFVNPQPQGFEIQSVPFTYNNQMQQQPYVYPLY</sequence>
<reference evidence="2" key="2">
    <citation type="journal article" date="2015" name="Gigascience">
        <title>Reconstructing a comprehensive transcriptome assembly of a white-pupal translocated strain of the pest fruit fly Bactrocera cucurbitae.</title>
        <authorList>
            <person name="Sim S.B."/>
            <person name="Calla B."/>
            <person name="Hall B."/>
            <person name="DeRego T."/>
            <person name="Geib S.M."/>
        </authorList>
    </citation>
    <scope>NUCLEOTIDE SEQUENCE</scope>
</reference>
<keyword evidence="1" id="KW-0732">Signal</keyword>
<protein>
    <submittedName>
        <fullName evidence="2">Proteasome-associated ATPase</fullName>
    </submittedName>
</protein>
<dbReference type="GO" id="GO:0000502">
    <property type="term" value="C:proteasome complex"/>
    <property type="evidence" value="ECO:0007669"/>
    <property type="project" value="UniProtKB-KW"/>
</dbReference>
<organism evidence="2">
    <name type="scientific">Zeugodacus cucurbitae</name>
    <name type="common">Melon fruit fly</name>
    <name type="synonym">Bactrocera cucurbitae</name>
    <dbReference type="NCBI Taxonomy" id="28588"/>
    <lineage>
        <taxon>Eukaryota</taxon>
        <taxon>Metazoa</taxon>
        <taxon>Ecdysozoa</taxon>
        <taxon>Arthropoda</taxon>
        <taxon>Hexapoda</taxon>
        <taxon>Insecta</taxon>
        <taxon>Pterygota</taxon>
        <taxon>Neoptera</taxon>
        <taxon>Endopterygota</taxon>
        <taxon>Diptera</taxon>
        <taxon>Brachycera</taxon>
        <taxon>Muscomorpha</taxon>
        <taxon>Tephritoidea</taxon>
        <taxon>Tephritidae</taxon>
        <taxon>Zeugodacus</taxon>
        <taxon>Zeugodacus</taxon>
    </lineage>
</organism>
<proteinExistence type="predicted"/>
<accession>A0A0A1X0P7</accession>
<keyword evidence="2" id="KW-0647">Proteasome</keyword>
<reference evidence="2" key="1">
    <citation type="submission" date="2014-11" db="EMBL/GenBank/DDBJ databases">
        <authorList>
            <person name="Geib S."/>
        </authorList>
    </citation>
    <scope>NUCLEOTIDE SEQUENCE</scope>
</reference>
<name>A0A0A1X0P7_ZEUCU</name>
<evidence type="ECO:0000256" key="1">
    <source>
        <dbReference type="SAM" id="SignalP"/>
    </source>
</evidence>
<feature type="chain" id="PRO_5001994335" evidence="1">
    <location>
        <begin position="18"/>
        <end position="149"/>
    </location>
</feature>
<dbReference type="EMBL" id="GBXI01009393">
    <property type="protein sequence ID" value="JAD04899.1"/>
    <property type="molecule type" value="Transcribed_RNA"/>
</dbReference>
<feature type="signal peptide" evidence="1">
    <location>
        <begin position="1"/>
        <end position="17"/>
    </location>
</feature>